<evidence type="ECO:0000313" key="3">
    <source>
        <dbReference type="Proteomes" id="UP001054837"/>
    </source>
</evidence>
<dbReference type="AlphaFoldDB" id="A0AAV4WXY5"/>
<feature type="region of interest" description="Disordered" evidence="1">
    <location>
        <begin position="93"/>
        <end position="125"/>
    </location>
</feature>
<comment type="caution">
    <text evidence="2">The sequence shown here is derived from an EMBL/GenBank/DDBJ whole genome shotgun (WGS) entry which is preliminary data.</text>
</comment>
<dbReference type="Proteomes" id="UP001054837">
    <property type="component" value="Unassembled WGS sequence"/>
</dbReference>
<name>A0AAV4WXY5_9ARAC</name>
<feature type="region of interest" description="Disordered" evidence="1">
    <location>
        <begin position="1"/>
        <end position="40"/>
    </location>
</feature>
<feature type="compositionally biased region" description="Polar residues" evidence="1">
    <location>
        <begin position="1"/>
        <end position="11"/>
    </location>
</feature>
<evidence type="ECO:0000313" key="2">
    <source>
        <dbReference type="EMBL" id="GIY86669.1"/>
    </source>
</evidence>
<evidence type="ECO:0000256" key="1">
    <source>
        <dbReference type="SAM" id="MobiDB-lite"/>
    </source>
</evidence>
<proteinExistence type="predicted"/>
<protein>
    <submittedName>
        <fullName evidence="2">Uncharacterized protein</fullName>
    </submittedName>
</protein>
<reference evidence="2 3" key="1">
    <citation type="submission" date="2021-06" db="EMBL/GenBank/DDBJ databases">
        <title>Caerostris darwini draft genome.</title>
        <authorList>
            <person name="Kono N."/>
            <person name="Arakawa K."/>
        </authorList>
    </citation>
    <scope>NUCLEOTIDE SEQUENCE [LARGE SCALE GENOMIC DNA]</scope>
</reference>
<dbReference type="EMBL" id="BPLQ01015235">
    <property type="protein sequence ID" value="GIY86669.1"/>
    <property type="molecule type" value="Genomic_DNA"/>
</dbReference>
<feature type="compositionally biased region" description="Basic and acidic residues" evidence="1">
    <location>
        <begin position="16"/>
        <end position="25"/>
    </location>
</feature>
<organism evidence="2 3">
    <name type="scientific">Caerostris darwini</name>
    <dbReference type="NCBI Taxonomy" id="1538125"/>
    <lineage>
        <taxon>Eukaryota</taxon>
        <taxon>Metazoa</taxon>
        <taxon>Ecdysozoa</taxon>
        <taxon>Arthropoda</taxon>
        <taxon>Chelicerata</taxon>
        <taxon>Arachnida</taxon>
        <taxon>Araneae</taxon>
        <taxon>Araneomorphae</taxon>
        <taxon>Entelegynae</taxon>
        <taxon>Araneoidea</taxon>
        <taxon>Araneidae</taxon>
        <taxon>Caerostris</taxon>
    </lineage>
</organism>
<accession>A0AAV4WXY5</accession>
<sequence>MEGTMGNTGSNGRARMMSDPRHREQGTVGSHKGNPVPFSMRKSSPGSFLFGTSGQIFYDIHEVCFTSNSKSMYRNLTLTPFARALSKASLPQTRAWKTPHVPKGVQEDGSIGDLRTHSSGTPKRS</sequence>
<gene>
    <name evidence="2" type="ORF">CDAR_468251</name>
</gene>
<keyword evidence="3" id="KW-1185">Reference proteome</keyword>